<dbReference type="KEGG" id="mca:MCA1154"/>
<evidence type="ECO:0000313" key="1">
    <source>
        <dbReference type="EMBL" id="AAU92797.1"/>
    </source>
</evidence>
<proteinExistence type="predicted"/>
<evidence type="ECO:0000313" key="2">
    <source>
        <dbReference type="Proteomes" id="UP000006821"/>
    </source>
</evidence>
<dbReference type="AlphaFoldDB" id="Q609S4"/>
<dbReference type="InterPro" id="IPR027417">
    <property type="entry name" value="P-loop_NTPase"/>
</dbReference>
<gene>
    <name evidence="1" type="ordered locus">MCA1154</name>
</gene>
<accession>Q609S4</accession>
<dbReference type="Gene3D" id="3.40.50.300">
    <property type="entry name" value="P-loop containing nucleotide triphosphate hydrolases"/>
    <property type="match status" value="1"/>
</dbReference>
<dbReference type="SUPFAM" id="SSF52540">
    <property type="entry name" value="P-loop containing nucleoside triphosphate hydrolases"/>
    <property type="match status" value="1"/>
</dbReference>
<dbReference type="EMBL" id="AE017282">
    <property type="protein sequence ID" value="AAU92797.1"/>
    <property type="molecule type" value="Genomic_DNA"/>
</dbReference>
<sequence>MLRSGSTLQYNIAAMVMEMRGSLQRSGFMGDFSKPETRAKLDKLKAAEGWSIVKTHEAPLPREFYNERVRVLFSYRDVRDIAASIRKKWDPPFEKILSQIDAMIEIKAAFAEIPGVLMQPYDLLFHDIPSATRQIAHHLGAEVTDAEVCAIANALSVNALNNTGPEDVGFFSRFVSRIVRRDYDNKTLLHADHISATGGRDGDWANQFSGDEIARLEAHYSEWLKAHDYRASHCS</sequence>
<reference evidence="1 2" key="1">
    <citation type="journal article" date="2004" name="PLoS Biol.">
        <title>Genomic insights into methanotrophy: the complete genome sequence of Methylococcus capsulatus (Bath).</title>
        <authorList>
            <person name="Ward N.L."/>
            <person name="Larsen O."/>
            <person name="Sakwa J."/>
            <person name="Bruseth L."/>
            <person name="Khouri H.M."/>
            <person name="Durkin A.S."/>
            <person name="Dimitrov G."/>
            <person name="Jiang L."/>
            <person name="Scanlan D."/>
            <person name="Kang K.H."/>
            <person name="Lewis M.R."/>
            <person name="Nelson K.E."/>
            <person name="Methe B.A."/>
            <person name="Wu M."/>
            <person name="Heidelberg J.F."/>
            <person name="Paulsen I.T."/>
            <person name="Fouts D.E."/>
            <person name="Ravel J."/>
            <person name="Tettelin H."/>
            <person name="Ren Q."/>
            <person name="Read T.D."/>
            <person name="DeBoy R.T."/>
            <person name="Seshadri R."/>
            <person name="Salzberg S.L."/>
            <person name="Jensen H.B."/>
            <person name="Birkeland N.K."/>
            <person name="Nelson W.C."/>
            <person name="Dodson R.J."/>
            <person name="Grindhaug S.H."/>
            <person name="Holt I.E."/>
            <person name="Eidhammer I."/>
            <person name="Jonasen I."/>
            <person name="Vanaken S."/>
            <person name="Utterback T.R."/>
            <person name="Feldblyum T.V."/>
            <person name="Fraser C.M."/>
            <person name="Lillehaug J.R."/>
            <person name="Eisen J.A."/>
        </authorList>
    </citation>
    <scope>NUCLEOTIDE SEQUENCE [LARGE SCALE GENOMIC DNA]</scope>
    <source>
        <strain evidence="2">ATCC 33009 / NCIMB 11132 / Bath</strain>
    </source>
</reference>
<name>Q609S4_METCA</name>
<dbReference type="HOGENOM" id="CLU_1179111_0_0_6"/>
<dbReference type="Proteomes" id="UP000006821">
    <property type="component" value="Chromosome"/>
</dbReference>
<dbReference type="STRING" id="243233.MCA1154"/>
<organism evidence="1 2">
    <name type="scientific">Methylococcus capsulatus (strain ATCC 33009 / NCIMB 11132 / Bath)</name>
    <dbReference type="NCBI Taxonomy" id="243233"/>
    <lineage>
        <taxon>Bacteria</taxon>
        <taxon>Pseudomonadati</taxon>
        <taxon>Pseudomonadota</taxon>
        <taxon>Gammaproteobacteria</taxon>
        <taxon>Methylococcales</taxon>
        <taxon>Methylococcaceae</taxon>
        <taxon>Methylococcus</taxon>
    </lineage>
</organism>
<protein>
    <recommendedName>
        <fullName evidence="3">Sulfotransferase domain-containing protein</fullName>
    </recommendedName>
</protein>
<evidence type="ECO:0008006" key="3">
    <source>
        <dbReference type="Google" id="ProtNLM"/>
    </source>
</evidence>